<gene>
    <name evidence="1" type="ORF">FDZ14_28075</name>
</gene>
<dbReference type="EMBL" id="CP045273">
    <property type="protein sequence ID" value="QJX79963.1"/>
    <property type="molecule type" value="Genomic_DNA"/>
</dbReference>
<name>A0A6M6DYD1_PRIMG</name>
<protein>
    <submittedName>
        <fullName evidence="1">Uncharacterized protein</fullName>
    </submittedName>
</protein>
<evidence type="ECO:0000313" key="1">
    <source>
        <dbReference type="EMBL" id="QJX79963.1"/>
    </source>
</evidence>
<reference evidence="1 2" key="1">
    <citation type="submission" date="2019-10" db="EMBL/GenBank/DDBJ databases">
        <title>Complete genome sequences for adaption low water activity.</title>
        <authorList>
            <person name="Zhao L."/>
            <person name="Zhong J."/>
        </authorList>
    </citation>
    <scope>NUCLEOTIDE SEQUENCE [LARGE SCALE GENOMIC DNA]</scope>
    <source>
        <strain evidence="1 2">FDU301</strain>
        <plasmid evidence="2">pfdu301a</plasmid>
    </source>
</reference>
<evidence type="ECO:0000313" key="2">
    <source>
        <dbReference type="Proteomes" id="UP000501076"/>
    </source>
</evidence>
<accession>A0A6M6DYD1</accession>
<geneLocation type="plasmid" evidence="2">
    <name>pfdu301a</name>
</geneLocation>
<proteinExistence type="predicted"/>
<dbReference type="AlphaFoldDB" id="A0A6M6DYD1"/>
<sequence>MSYIEEIYNYGHDIQDLEMSPFETVNALHLRSELQQKYEELTVSEKQQLAVYDRILLSNAKAMYEHLRKGYNFPSHKTISEWWWHLDKVVNGEIAFSASEIKNNKLNVSK</sequence>
<dbReference type="RefSeq" id="WP_171777945.1">
    <property type="nucleotide sequence ID" value="NZ_CP045273.1"/>
</dbReference>
<dbReference type="Proteomes" id="UP000501076">
    <property type="component" value="Plasmid pFDU301A"/>
</dbReference>
<keyword evidence="1" id="KW-0614">Plasmid</keyword>
<organism evidence="1 2">
    <name type="scientific">Priestia megaterium</name>
    <name type="common">Bacillus megaterium</name>
    <dbReference type="NCBI Taxonomy" id="1404"/>
    <lineage>
        <taxon>Bacteria</taxon>
        <taxon>Bacillati</taxon>
        <taxon>Bacillota</taxon>
        <taxon>Bacilli</taxon>
        <taxon>Bacillales</taxon>
        <taxon>Bacillaceae</taxon>
        <taxon>Priestia</taxon>
    </lineage>
</organism>